<feature type="region of interest" description="Disordered" evidence="1">
    <location>
        <begin position="337"/>
        <end position="391"/>
    </location>
</feature>
<evidence type="ECO:0000313" key="3">
    <source>
        <dbReference type="Proteomes" id="UP001079430"/>
    </source>
</evidence>
<feature type="compositionally biased region" description="Basic and acidic residues" evidence="1">
    <location>
        <begin position="134"/>
        <end position="153"/>
    </location>
</feature>
<comment type="caution">
    <text evidence="2">The sequence shown here is derived from an EMBL/GenBank/DDBJ whole genome shotgun (WGS) entry which is preliminary data.</text>
</comment>
<organism evidence="2 3">
    <name type="scientific">Sinorhizobium psoraleae</name>
    <dbReference type="NCBI Taxonomy" id="520838"/>
    <lineage>
        <taxon>Bacteria</taxon>
        <taxon>Pseudomonadati</taxon>
        <taxon>Pseudomonadota</taxon>
        <taxon>Alphaproteobacteria</taxon>
        <taxon>Hyphomicrobiales</taxon>
        <taxon>Rhizobiaceae</taxon>
        <taxon>Sinorhizobium/Ensifer group</taxon>
        <taxon>Sinorhizobium</taxon>
    </lineage>
</organism>
<proteinExistence type="predicted"/>
<reference evidence="2" key="1">
    <citation type="submission" date="2022-10" db="EMBL/GenBank/DDBJ databases">
        <title>Whole genome sequencing of three plant growth promoting bacteria isolated from Vachellia tortilis subsp. raddiana in Morocco.</title>
        <authorList>
            <person name="Hnini M."/>
            <person name="Zouagui R."/>
            <person name="Zouagui H."/>
            <person name="Chemao Elfihri M.-W."/>
            <person name="Ibrahimi A."/>
            <person name="Sbabou L."/>
            <person name="Aurag J."/>
        </authorList>
    </citation>
    <scope>NUCLEOTIDE SEQUENCE</scope>
    <source>
        <strain evidence="2">LMR678</strain>
    </source>
</reference>
<gene>
    <name evidence="2" type="ORF">O3W52_04445</name>
</gene>
<dbReference type="Proteomes" id="UP001079430">
    <property type="component" value="Unassembled WGS sequence"/>
</dbReference>
<evidence type="ECO:0000313" key="2">
    <source>
        <dbReference type="EMBL" id="MCZ4089335.1"/>
    </source>
</evidence>
<feature type="compositionally biased region" description="Basic and acidic residues" evidence="1">
    <location>
        <begin position="53"/>
        <end position="67"/>
    </location>
</feature>
<feature type="region of interest" description="Disordered" evidence="1">
    <location>
        <begin position="1"/>
        <end position="153"/>
    </location>
</feature>
<sequence>METAVAEALPAEPAGAPIAIEQASHSHPLGSQTPTPEKVAVVEEKPSVSARDAIARAKEQLKAKEAEQGNAPAADAKQEAPKAEVKAEPKTEAKEPAPRAQDGKFAPRVDPQAQLQTQQQAQPQEPKPTQYRDAPARFDDAAKSKWQDAPEEVKGAVTRAVKELEDGIAKYKGSHERYEQFREYDEVAKQNGRDLKQSIASVLEFEKMMKANPMAAIDYALREAGPRDSQGRPITLNDVVQHISGQSTDQRLQAAQTEINHLRATIQDMESRAKIPQMVQEFADAHERFEELQPVMIPLLKAGHSLETAYELAAALKPAEQAKTEAAHTGDIHALAQTQAQPKPVNPAGQKSISGAPATGSDPAAALKRAKPIGETSSVRDALRKAAARAS</sequence>
<keyword evidence="3" id="KW-1185">Reference proteome</keyword>
<feature type="compositionally biased region" description="Low complexity" evidence="1">
    <location>
        <begin position="1"/>
        <end position="23"/>
    </location>
</feature>
<feature type="compositionally biased region" description="Basic and acidic residues" evidence="1">
    <location>
        <begin position="76"/>
        <end position="107"/>
    </location>
</feature>
<name>A0ABT4KBI1_9HYPH</name>
<accession>A0ABT4KBI1</accession>
<evidence type="ECO:0000256" key="1">
    <source>
        <dbReference type="SAM" id="MobiDB-lite"/>
    </source>
</evidence>
<protein>
    <submittedName>
        <fullName evidence="2">Uncharacterized protein</fullName>
    </submittedName>
</protein>
<dbReference type="EMBL" id="JAPVOI010000004">
    <property type="protein sequence ID" value="MCZ4089335.1"/>
    <property type="molecule type" value="Genomic_DNA"/>
</dbReference>
<dbReference type="RefSeq" id="WP_269275909.1">
    <property type="nucleotide sequence ID" value="NZ_JAPVOI010000004.1"/>
</dbReference>
<feature type="compositionally biased region" description="Low complexity" evidence="1">
    <location>
        <begin position="111"/>
        <end position="129"/>
    </location>
</feature>